<evidence type="ECO:0000313" key="2">
    <source>
        <dbReference type="EMBL" id="QDO90129.1"/>
    </source>
</evidence>
<proteinExistence type="predicted"/>
<name>A0A516GF30_9MICO</name>
<keyword evidence="3" id="KW-1185">Reference proteome</keyword>
<evidence type="ECO:0000256" key="1">
    <source>
        <dbReference type="SAM" id="MobiDB-lite"/>
    </source>
</evidence>
<evidence type="ECO:0000313" key="3">
    <source>
        <dbReference type="Proteomes" id="UP000315395"/>
    </source>
</evidence>
<protein>
    <submittedName>
        <fullName evidence="2">DivIVA domain-containing protein</fullName>
    </submittedName>
</protein>
<dbReference type="InterPro" id="IPR019933">
    <property type="entry name" value="DivIVA_domain"/>
</dbReference>
<dbReference type="KEGG" id="orz:FNH13_18850"/>
<gene>
    <name evidence="2" type="ORF">FNH13_18850</name>
</gene>
<sequence>MTPRRPVRHHRIVTTPGARPQFRTARAFQSGYATEDVDAFLDEVFSALASGRQVPNIEAARFKTARGRAGYDMDEVDRFLDDLLAGLSGGEIAEPTAEEQARAQALREAMDPFRRDQP</sequence>
<dbReference type="EMBL" id="CP041616">
    <property type="protein sequence ID" value="QDO90129.1"/>
    <property type="molecule type" value="Genomic_DNA"/>
</dbReference>
<feature type="region of interest" description="Disordered" evidence="1">
    <location>
        <begin position="93"/>
        <end position="118"/>
    </location>
</feature>
<feature type="compositionally biased region" description="Basic and acidic residues" evidence="1">
    <location>
        <begin position="108"/>
        <end position="118"/>
    </location>
</feature>
<dbReference type="OrthoDB" id="9815492at2"/>
<dbReference type="NCBIfam" id="TIGR03544">
    <property type="entry name" value="DivI1A_domain"/>
    <property type="match status" value="1"/>
</dbReference>
<accession>A0A516GF30</accession>
<organism evidence="2 3">
    <name type="scientific">Ornithinimicrobium ciconiae</name>
    <dbReference type="NCBI Taxonomy" id="2594265"/>
    <lineage>
        <taxon>Bacteria</taxon>
        <taxon>Bacillati</taxon>
        <taxon>Actinomycetota</taxon>
        <taxon>Actinomycetes</taxon>
        <taxon>Micrococcales</taxon>
        <taxon>Ornithinimicrobiaceae</taxon>
        <taxon>Ornithinimicrobium</taxon>
    </lineage>
</organism>
<dbReference type="AlphaFoldDB" id="A0A516GF30"/>
<dbReference type="Proteomes" id="UP000315395">
    <property type="component" value="Chromosome"/>
</dbReference>
<reference evidence="2 3" key="1">
    <citation type="submission" date="2019-07" db="EMBL/GenBank/DDBJ databases">
        <title>complete genome sequencing of Ornithinimicrobium sp. H23M54.</title>
        <authorList>
            <person name="Bae J.-W."/>
            <person name="Lee S.-Y."/>
        </authorList>
    </citation>
    <scope>NUCLEOTIDE SEQUENCE [LARGE SCALE GENOMIC DNA]</scope>
    <source>
        <strain evidence="2 3">H23M54</strain>
    </source>
</reference>
<dbReference type="Gene3D" id="6.10.250.660">
    <property type="match status" value="1"/>
</dbReference>